<dbReference type="InterPro" id="IPR025713">
    <property type="entry name" value="MotB-like_N_dom"/>
</dbReference>
<keyword evidence="11" id="KW-0969">Cilium</keyword>
<keyword evidence="3" id="KW-1003">Cell membrane</keyword>
<keyword evidence="4 9" id="KW-0812">Transmembrane</keyword>
<gene>
    <name evidence="11" type="primary">motS</name>
    <name evidence="11" type="ORF">CCON33237_1201</name>
</gene>
<feature type="compositionally biased region" description="Basic and acidic residues" evidence="8">
    <location>
        <begin position="68"/>
        <end position="80"/>
    </location>
</feature>
<evidence type="ECO:0000256" key="7">
    <source>
        <dbReference type="PROSITE-ProRule" id="PRU00473"/>
    </source>
</evidence>
<evidence type="ECO:0000313" key="11">
    <source>
        <dbReference type="EMBL" id="ALF47868.1"/>
    </source>
</evidence>
<dbReference type="PANTHER" id="PTHR30329">
    <property type="entry name" value="STATOR ELEMENT OF FLAGELLAR MOTOR COMPLEX"/>
    <property type="match status" value="1"/>
</dbReference>
<dbReference type="Proteomes" id="UP000066049">
    <property type="component" value="Chromosome"/>
</dbReference>
<feature type="region of interest" description="Disordered" evidence="8">
    <location>
        <begin position="64"/>
        <end position="95"/>
    </location>
</feature>
<evidence type="ECO:0000256" key="5">
    <source>
        <dbReference type="ARBA" id="ARBA00022989"/>
    </source>
</evidence>
<feature type="domain" description="OmpA-like" evidence="10">
    <location>
        <begin position="119"/>
        <end position="243"/>
    </location>
</feature>
<evidence type="ECO:0000313" key="12">
    <source>
        <dbReference type="Proteomes" id="UP000066049"/>
    </source>
</evidence>
<keyword evidence="11" id="KW-0966">Cell projection</keyword>
<dbReference type="RefSeq" id="WP_054196831.1">
    <property type="nucleotide sequence ID" value="NZ_CABMKQ010000057.1"/>
</dbReference>
<dbReference type="PANTHER" id="PTHR30329:SF21">
    <property type="entry name" value="LIPOPROTEIN YIAD-RELATED"/>
    <property type="match status" value="1"/>
</dbReference>
<dbReference type="PATRIC" id="fig|199.248.peg.1239"/>
<dbReference type="Gene3D" id="3.30.1330.60">
    <property type="entry name" value="OmpA-like domain"/>
    <property type="match status" value="1"/>
</dbReference>
<evidence type="ECO:0000256" key="9">
    <source>
        <dbReference type="SAM" id="Phobius"/>
    </source>
</evidence>
<proteinExistence type="inferred from homology"/>
<evidence type="ECO:0000256" key="8">
    <source>
        <dbReference type="SAM" id="MobiDB-lite"/>
    </source>
</evidence>
<evidence type="ECO:0000256" key="4">
    <source>
        <dbReference type="ARBA" id="ARBA00022692"/>
    </source>
</evidence>
<keyword evidence="6 7" id="KW-0472">Membrane</keyword>
<dbReference type="SUPFAM" id="SSF103088">
    <property type="entry name" value="OmpA-like"/>
    <property type="match status" value="1"/>
</dbReference>
<evidence type="ECO:0000259" key="10">
    <source>
        <dbReference type="PROSITE" id="PS51123"/>
    </source>
</evidence>
<dbReference type="PROSITE" id="PS51123">
    <property type="entry name" value="OMPA_2"/>
    <property type="match status" value="1"/>
</dbReference>
<dbReference type="InterPro" id="IPR036737">
    <property type="entry name" value="OmpA-like_sf"/>
</dbReference>
<dbReference type="GO" id="GO:0005886">
    <property type="term" value="C:plasma membrane"/>
    <property type="evidence" value="ECO:0007669"/>
    <property type="project" value="UniProtKB-SubCell"/>
</dbReference>
<evidence type="ECO:0000256" key="6">
    <source>
        <dbReference type="ARBA" id="ARBA00023136"/>
    </source>
</evidence>
<dbReference type="AlphaFoldDB" id="A0A0M3V2G3"/>
<feature type="transmembrane region" description="Helical" evidence="9">
    <location>
        <begin position="17"/>
        <end position="36"/>
    </location>
</feature>
<comment type="subcellular location">
    <subcellularLocation>
        <location evidence="1">Cell membrane</location>
        <topology evidence="1">Single-pass membrane protein</topology>
    </subcellularLocation>
</comment>
<evidence type="ECO:0000256" key="2">
    <source>
        <dbReference type="ARBA" id="ARBA00008914"/>
    </source>
</evidence>
<name>A0A0M3V2G3_9BACT</name>
<dbReference type="InterPro" id="IPR050330">
    <property type="entry name" value="Bact_OuterMem_StrucFunc"/>
</dbReference>
<dbReference type="Pfam" id="PF00691">
    <property type="entry name" value="OmpA"/>
    <property type="match status" value="1"/>
</dbReference>
<dbReference type="InterPro" id="IPR006665">
    <property type="entry name" value="OmpA-like"/>
</dbReference>
<reference evidence="12" key="1">
    <citation type="submission" date="2015-08" db="EMBL/GenBank/DDBJ databases">
        <title>Comparative genomics of the Campylobacter concisus group.</title>
        <authorList>
            <person name="Miller W.G."/>
            <person name="Yee E."/>
            <person name="Chapman M.H."/>
            <person name="Huynh S."/>
            <person name="Bono J.L."/>
            <person name="On S.L.W."/>
            <person name="St Leger J."/>
            <person name="Foster G."/>
            <person name="Parker C.T."/>
        </authorList>
    </citation>
    <scope>NUCLEOTIDE SEQUENCE [LARGE SCALE GENOMIC DNA]</scope>
    <source>
        <strain evidence="12">ATCC 33237</strain>
    </source>
</reference>
<dbReference type="EMBL" id="CP012541">
    <property type="protein sequence ID" value="ALF47868.1"/>
    <property type="molecule type" value="Genomic_DNA"/>
</dbReference>
<accession>A0A0M3V2G3</accession>
<dbReference type="CDD" id="cd07185">
    <property type="entry name" value="OmpA_C-like"/>
    <property type="match status" value="1"/>
</dbReference>
<sequence length="259" mass="28287">MGKLIDPKDCPKCMPEWLATFGDLMSLLLCFFVLLLSMATMDAKKMEAAVGSLAGALSVLEGGARPENQIEKETDPESTRAKKSSRQKGSQSELSATVKKINELLTASGAPEITMEESEDGFIVRLPAAMLFDKDSAEISGEDAKLFLKRIGMIVAKMPNEVKVDIIGHTDNIEPNKDSAYKNNWQLSTARALSVVEQLSSDGVPQNRLIASGKASFDPIATNNTEEGRAKNNRVEIHFVSLEPKNKEATKKSILDMRN</sequence>
<keyword evidence="11" id="KW-0282">Flagellum</keyword>
<organism evidence="11 12">
    <name type="scientific">Campylobacter concisus</name>
    <dbReference type="NCBI Taxonomy" id="199"/>
    <lineage>
        <taxon>Bacteria</taxon>
        <taxon>Pseudomonadati</taxon>
        <taxon>Campylobacterota</taxon>
        <taxon>Epsilonproteobacteria</taxon>
        <taxon>Campylobacterales</taxon>
        <taxon>Campylobacteraceae</taxon>
        <taxon>Campylobacter</taxon>
    </lineage>
</organism>
<dbReference type="KEGG" id="ccoc:CCON33237_1201"/>
<keyword evidence="5 9" id="KW-1133">Transmembrane helix</keyword>
<dbReference type="GeneID" id="28662875"/>
<evidence type="ECO:0000256" key="3">
    <source>
        <dbReference type="ARBA" id="ARBA00022475"/>
    </source>
</evidence>
<evidence type="ECO:0000256" key="1">
    <source>
        <dbReference type="ARBA" id="ARBA00004162"/>
    </source>
</evidence>
<protein>
    <submittedName>
        <fullName evidence="11">Flagellar motor protein</fullName>
    </submittedName>
</protein>
<dbReference type="Pfam" id="PF13677">
    <property type="entry name" value="MotB_plug"/>
    <property type="match status" value="1"/>
</dbReference>
<comment type="similarity">
    <text evidence="2">Belongs to the MotB family.</text>
</comment>